<feature type="chain" id="PRO_5017201986" evidence="4">
    <location>
        <begin position="27"/>
        <end position="574"/>
    </location>
</feature>
<dbReference type="Proteomes" id="UP000243106">
    <property type="component" value="Unassembled WGS sequence"/>
</dbReference>
<dbReference type="EMBL" id="FOXV01000006">
    <property type="protein sequence ID" value="SFQ46444.1"/>
    <property type="molecule type" value="Genomic_DNA"/>
</dbReference>
<evidence type="ECO:0000256" key="4">
    <source>
        <dbReference type="SAM" id="SignalP"/>
    </source>
</evidence>
<keyword evidence="6" id="KW-1185">Reference proteome</keyword>
<dbReference type="PROSITE" id="PS50005">
    <property type="entry name" value="TPR"/>
    <property type="match status" value="2"/>
</dbReference>
<proteinExistence type="predicted"/>
<dbReference type="Gene3D" id="1.25.40.10">
    <property type="entry name" value="Tetratricopeptide repeat domain"/>
    <property type="match status" value="3"/>
</dbReference>
<gene>
    <name evidence="5" type="ORF">SAMN05421853_106170</name>
</gene>
<evidence type="ECO:0000313" key="6">
    <source>
        <dbReference type="Proteomes" id="UP000243106"/>
    </source>
</evidence>
<dbReference type="PANTHER" id="PTHR12558">
    <property type="entry name" value="CELL DIVISION CYCLE 16,23,27"/>
    <property type="match status" value="1"/>
</dbReference>
<dbReference type="InterPro" id="IPR013105">
    <property type="entry name" value="TPR_2"/>
</dbReference>
<dbReference type="PANTHER" id="PTHR12558:SF13">
    <property type="entry name" value="CELL DIVISION CYCLE PROTEIN 27 HOMOLOG"/>
    <property type="match status" value="1"/>
</dbReference>
<reference evidence="6" key="1">
    <citation type="submission" date="2016-10" db="EMBL/GenBank/DDBJ databases">
        <authorList>
            <person name="Varghese N."/>
            <person name="Submissions S."/>
        </authorList>
    </citation>
    <scope>NUCLEOTIDE SEQUENCE [LARGE SCALE GENOMIC DNA]</scope>
    <source>
        <strain evidence="6">JCM 10271</strain>
    </source>
</reference>
<feature type="signal peptide" evidence="4">
    <location>
        <begin position="1"/>
        <end position="26"/>
    </location>
</feature>
<evidence type="ECO:0000256" key="3">
    <source>
        <dbReference type="PROSITE-ProRule" id="PRU00339"/>
    </source>
</evidence>
<dbReference type="SMART" id="SM00028">
    <property type="entry name" value="TPR"/>
    <property type="match status" value="7"/>
</dbReference>
<dbReference type="STRING" id="93684.SAMN05421853_106170"/>
<accession>A0A1I5YQ92</accession>
<dbReference type="InterPro" id="IPR019734">
    <property type="entry name" value="TPR_rpt"/>
</dbReference>
<dbReference type="Pfam" id="PF13432">
    <property type="entry name" value="TPR_16"/>
    <property type="match status" value="3"/>
</dbReference>
<dbReference type="SUPFAM" id="SSF48452">
    <property type="entry name" value="TPR-like"/>
    <property type="match status" value="3"/>
</dbReference>
<feature type="repeat" description="TPR" evidence="3">
    <location>
        <begin position="468"/>
        <end position="501"/>
    </location>
</feature>
<sequence length="574" mass="62821">MTGPTTHWTKAALASLALALPIGAEAQGVAGDYLAARHAGMSGDFEAAARYFDRTLMHDPESLEFLERSALAHMSLGNVERAADLGERILETGQNTQVGQMAVLAADMERENYAAVLAAIDNDRGAGPLVDGLIRAWSLLGQGDMSSALNAFDAVGETQGLAPFAAYHKALALASVGDFEGADALFSGEMGGGVDFTRRGILARTAILSQLDRNEEALALIDQSFNSGLDPELRDLVARLDAGETVPFDMIRGAKDGLAETFFTIGSALTTDASEDFTLLYARVAQHLKPDFADATLMAAELLRALEQYELAAETYDTVPRDDPAFHAAEIGRAEALREIGRTDAALEALQSLAETHGDLPVVQSTLADFLRREERYDEAIAAYTRALDSYEKEAREQWFLYYARGIAYERSGNWEQSEADFRAALELNPEQPQVLNYLGYSLVEQQVKLDEALDMIERAVAARPDAGYIVDSLGWVYYRLGRYEEAVDQLERAAELMPIDPVVNDHLGDAYWAVGRELEAEFMWKRALSFVDFENVSEDADPERIRRKLEVGLDRVLEEEGSAPLDVAVGNGN</sequence>
<evidence type="ECO:0000256" key="2">
    <source>
        <dbReference type="ARBA" id="ARBA00022803"/>
    </source>
</evidence>
<organism evidence="5 6">
    <name type="scientific">Roseivivax halotolerans</name>
    <dbReference type="NCBI Taxonomy" id="93684"/>
    <lineage>
        <taxon>Bacteria</taxon>
        <taxon>Pseudomonadati</taxon>
        <taxon>Pseudomonadota</taxon>
        <taxon>Alphaproteobacteria</taxon>
        <taxon>Rhodobacterales</taxon>
        <taxon>Roseobacteraceae</taxon>
        <taxon>Roseivivax</taxon>
    </lineage>
</organism>
<protein>
    <submittedName>
        <fullName evidence="5">Tetratricopeptide repeat-containing protein</fullName>
    </submittedName>
</protein>
<dbReference type="Pfam" id="PF07719">
    <property type="entry name" value="TPR_2"/>
    <property type="match status" value="1"/>
</dbReference>
<keyword evidence="1" id="KW-0677">Repeat</keyword>
<keyword evidence="4" id="KW-0732">Signal</keyword>
<dbReference type="AlphaFoldDB" id="A0A1I5YQ92"/>
<dbReference type="RefSeq" id="WP_093011573.1">
    <property type="nucleotide sequence ID" value="NZ_FOXV01000006.1"/>
</dbReference>
<evidence type="ECO:0000256" key="1">
    <source>
        <dbReference type="ARBA" id="ARBA00022737"/>
    </source>
</evidence>
<keyword evidence="2 3" id="KW-0802">TPR repeat</keyword>
<evidence type="ECO:0000313" key="5">
    <source>
        <dbReference type="EMBL" id="SFQ46444.1"/>
    </source>
</evidence>
<name>A0A1I5YQ92_9RHOB</name>
<dbReference type="InterPro" id="IPR011990">
    <property type="entry name" value="TPR-like_helical_dom_sf"/>
</dbReference>
<dbReference type="Pfam" id="PF13176">
    <property type="entry name" value="TPR_7"/>
    <property type="match status" value="1"/>
</dbReference>
<feature type="repeat" description="TPR" evidence="3">
    <location>
        <begin position="399"/>
        <end position="432"/>
    </location>
</feature>